<evidence type="ECO:0000313" key="2">
    <source>
        <dbReference type="EMBL" id="MCI2229615.1"/>
    </source>
</evidence>
<keyword evidence="1" id="KW-0812">Transmembrane</keyword>
<dbReference type="EMBL" id="JAKQYM010000007">
    <property type="protein sequence ID" value="MCI2229615.1"/>
    <property type="molecule type" value="Genomic_DNA"/>
</dbReference>
<keyword evidence="3" id="KW-1185">Reference proteome</keyword>
<accession>A0A9X1VRT4</accession>
<gene>
    <name evidence="2" type="ORF">MC378_10600</name>
</gene>
<evidence type="ECO:0000313" key="3">
    <source>
        <dbReference type="Proteomes" id="UP001139369"/>
    </source>
</evidence>
<proteinExistence type="predicted"/>
<reference evidence="2" key="1">
    <citation type="submission" date="2022-02" db="EMBL/GenBank/DDBJ databases">
        <title>Polaribacter sp. MSW13, isolated from seawater.</title>
        <authorList>
            <person name="Kristyanto S."/>
            <person name="Jung J."/>
            <person name="Jeon C.O."/>
        </authorList>
    </citation>
    <scope>NUCLEOTIDE SEQUENCE</scope>
    <source>
        <strain evidence="2">MSW13</strain>
    </source>
</reference>
<dbReference type="Proteomes" id="UP001139369">
    <property type="component" value="Unassembled WGS sequence"/>
</dbReference>
<protein>
    <submittedName>
        <fullName evidence="2">Uncharacterized protein</fullName>
    </submittedName>
</protein>
<feature type="transmembrane region" description="Helical" evidence="1">
    <location>
        <begin position="7"/>
        <end position="25"/>
    </location>
</feature>
<organism evidence="2 3">
    <name type="scientific">Polaribacter marinus</name>
    <dbReference type="NCBI Taxonomy" id="2916838"/>
    <lineage>
        <taxon>Bacteria</taxon>
        <taxon>Pseudomonadati</taxon>
        <taxon>Bacteroidota</taxon>
        <taxon>Flavobacteriia</taxon>
        <taxon>Flavobacteriales</taxon>
        <taxon>Flavobacteriaceae</taxon>
    </lineage>
</organism>
<dbReference type="AlphaFoldDB" id="A0A9X1VRT4"/>
<evidence type="ECO:0000256" key="1">
    <source>
        <dbReference type="SAM" id="Phobius"/>
    </source>
</evidence>
<name>A0A9X1VRT4_9FLAO</name>
<keyword evidence="1" id="KW-0472">Membrane</keyword>
<keyword evidence="1" id="KW-1133">Transmembrane helix</keyword>
<comment type="caution">
    <text evidence="2">The sequence shown here is derived from an EMBL/GenBank/DDBJ whole genome shotgun (WGS) entry which is preliminary data.</text>
</comment>
<dbReference type="RefSeq" id="WP_242178741.1">
    <property type="nucleotide sequence ID" value="NZ_JAKQYM010000007.1"/>
</dbReference>
<sequence>MKKFFKILGVLLLLFLLFVGVYYFVNNEPLPEGKQGKEADAVATKMLGALNIDAYKNTEILEWNFRNEHHYKWIKRTNTVIVKWNENTVRLFLDNPQSSLVEFKGIEVKDPDPKIIQQAQDFFNNDSFWLVAPYKVFDPGTERRLVKYNEKDALLITYTSGGSTPGDSYLWILDENYFPVSFKMWTSIIPIGGISATWSDWKRTKTGIQLPTKHKLSLLGMELTMGDVKSENTKADILAHNILKAINHDAYKKTRFIEWSFGGRRHFKWDKEKHIVDVSWDTIRVNLYPNQLEKSTVYYNDKLQKNANPKIVKTAWDIFNNDSFWLVAPHKLFDKGTIRSLQKLDGKDALLIKYTTGGTTPGDSYLWLLDSTFIPKSYKMFVPSKKMNGVPATWENWIITESGTLLPTNHILSGGRNLSMGTVKAYN</sequence>